<name>T1UBH6_HELPX</name>
<proteinExistence type="predicted"/>
<evidence type="ECO:0000313" key="1">
    <source>
        <dbReference type="EMBL" id="AGT74669.1"/>
    </source>
</evidence>
<accession>T1UBH6</accession>
<reference evidence="1 2" key="1">
    <citation type="journal article" date="2013" name="Genome Announc.">
        <title>Genome Sequences of Three hpAfrica2 Strains of Helicobacter pylori.</title>
        <authorList>
            <person name="Duncan S.S."/>
            <person name="Bertoli M.T."/>
            <person name="Kersulyte D."/>
            <person name="Valk P.L."/>
            <person name="Tamma S."/>
            <person name="Segal I."/>
            <person name="McClain M.S."/>
            <person name="Cover T.L."/>
            <person name="Berg D.E."/>
        </authorList>
    </citation>
    <scope>NUCLEOTIDE SEQUENCE [LARGE SCALE GENOMIC DNA]</scope>
    <source>
        <strain evidence="1">SouthAfrica20</strain>
    </source>
</reference>
<dbReference type="Proteomes" id="UP000015920">
    <property type="component" value="Chromosome"/>
</dbReference>
<dbReference type="HOGENOM" id="CLU_211506_0_0_7"/>
<dbReference type="PATRIC" id="fig|1352356.3.peg.1421"/>
<protein>
    <submittedName>
        <fullName evidence="1">Uncharacterized protein</fullName>
    </submittedName>
</protein>
<organism evidence="1 2">
    <name type="scientific">Helicobacter pylori SouthAfrica20</name>
    <dbReference type="NCBI Taxonomy" id="1352356"/>
    <lineage>
        <taxon>Bacteria</taxon>
        <taxon>Pseudomonadati</taxon>
        <taxon>Campylobacterota</taxon>
        <taxon>Epsilonproteobacteria</taxon>
        <taxon>Campylobacterales</taxon>
        <taxon>Helicobacteraceae</taxon>
        <taxon>Helicobacter</taxon>
    </lineage>
</organism>
<evidence type="ECO:0000313" key="2">
    <source>
        <dbReference type="Proteomes" id="UP000015920"/>
    </source>
</evidence>
<dbReference type="EMBL" id="CP006691">
    <property type="protein sequence ID" value="AGT74669.1"/>
    <property type="molecule type" value="Genomic_DNA"/>
</dbReference>
<sequence>MVHINRNLRMLNEQAFKVLQSQNLLDWQAEKELNNALGSITNYNWHCGETYRKDLHS</sequence>
<gene>
    <name evidence="1" type="ORF">HPSA20_1460</name>
</gene>
<dbReference type="KEGG" id="hpys:HPSA20_1460"/>
<dbReference type="AlphaFoldDB" id="T1UBH6"/>